<proteinExistence type="inferred from homology"/>
<dbReference type="PIRSF" id="PIRSF006806">
    <property type="entry name" value="FTHF_cligase"/>
    <property type="match status" value="1"/>
</dbReference>
<dbReference type="SUPFAM" id="SSF100950">
    <property type="entry name" value="NagB/RpiA/CoA transferase-like"/>
    <property type="match status" value="1"/>
</dbReference>
<evidence type="ECO:0000313" key="7">
    <source>
        <dbReference type="Proteomes" id="UP000274117"/>
    </source>
</evidence>
<evidence type="ECO:0000256" key="5">
    <source>
        <dbReference type="RuleBase" id="RU361279"/>
    </source>
</evidence>
<evidence type="ECO:0000256" key="2">
    <source>
        <dbReference type="ARBA" id="ARBA00022741"/>
    </source>
</evidence>
<feature type="binding site" evidence="4">
    <location>
        <begin position="3"/>
        <end position="7"/>
    </location>
    <ligand>
        <name>ATP</name>
        <dbReference type="ChEBI" id="CHEBI:30616"/>
    </ligand>
</feature>
<dbReference type="NCBIfam" id="TIGR02727">
    <property type="entry name" value="MTHFS_bact"/>
    <property type="match status" value="1"/>
</dbReference>
<dbReference type="InterPro" id="IPR024185">
    <property type="entry name" value="FTHF_cligase-like_sf"/>
</dbReference>
<comment type="similarity">
    <text evidence="1 5">Belongs to the 5-formyltetrahydrofolate cyclo-ligase family.</text>
</comment>
<keyword evidence="3 4" id="KW-0067">ATP-binding</keyword>
<dbReference type="PANTHER" id="PTHR23407:SF1">
    <property type="entry name" value="5-FORMYLTETRAHYDROFOLATE CYCLO-LIGASE"/>
    <property type="match status" value="1"/>
</dbReference>
<organism evidence="6 7">
    <name type="scientific">Streptococcus suis</name>
    <dbReference type="NCBI Taxonomy" id="1307"/>
    <lineage>
        <taxon>Bacteria</taxon>
        <taxon>Bacillati</taxon>
        <taxon>Bacillota</taxon>
        <taxon>Bacilli</taxon>
        <taxon>Lactobacillales</taxon>
        <taxon>Streptococcaceae</taxon>
        <taxon>Streptococcus</taxon>
    </lineage>
</organism>
<dbReference type="PANTHER" id="PTHR23407">
    <property type="entry name" value="ATPASE INHIBITOR/5-FORMYLTETRAHYDROFOLATE CYCLO-LIGASE"/>
    <property type="match status" value="1"/>
</dbReference>
<dbReference type="GO" id="GO:0046872">
    <property type="term" value="F:metal ion binding"/>
    <property type="evidence" value="ECO:0007669"/>
    <property type="project" value="UniProtKB-KW"/>
</dbReference>
<keyword evidence="5" id="KW-0479">Metal-binding</keyword>
<reference evidence="6 7" key="1">
    <citation type="submission" date="2018-11" db="EMBL/GenBank/DDBJ databases">
        <authorList>
            <person name="Stevens M.J."/>
            <person name="Cernela N."/>
            <person name="Spoerry Serrano N."/>
            <person name="Schmitt S."/>
            <person name="Schrenzel J."/>
            <person name="Stephan R."/>
        </authorList>
    </citation>
    <scope>NUCLEOTIDE SEQUENCE [LARGE SCALE GENOMIC DNA]</scope>
    <source>
        <strain evidence="6 7">PP422</strain>
    </source>
</reference>
<dbReference type="EC" id="6.3.3.2" evidence="5"/>
<keyword evidence="6" id="KW-0436">Ligase</keyword>
<dbReference type="GO" id="GO:0009396">
    <property type="term" value="P:folic acid-containing compound biosynthetic process"/>
    <property type="evidence" value="ECO:0007669"/>
    <property type="project" value="TreeGrafter"/>
</dbReference>
<keyword evidence="5" id="KW-0460">Magnesium</keyword>
<dbReference type="Proteomes" id="UP000274117">
    <property type="component" value="Unassembled WGS sequence"/>
</dbReference>
<evidence type="ECO:0000256" key="1">
    <source>
        <dbReference type="ARBA" id="ARBA00010638"/>
    </source>
</evidence>
<dbReference type="InterPro" id="IPR037171">
    <property type="entry name" value="NagB/RpiA_transferase-like"/>
</dbReference>
<sequence length="180" mass="20441">MDKKIIRKEMLAQLKFLSSSQREKSSQTMTDLLVETEAYKSAISLATYLSMPHEWNTRYLIEQAQADGKQIFIPKTYSQGRMDFVEYNPNDLVKSAFGVWEPGTYSQPVDKSVINLIHVPGLAWNEAGFRIGYGGGFYDRYLADFHGQTVSTLADFQLLAIEPEIFDQAVKELVIVETDV</sequence>
<accession>A0A426TAJ0</accession>
<dbReference type="AlphaFoldDB" id="A0A426TAJ0"/>
<feature type="binding site" evidence="4">
    <location>
        <position position="49"/>
    </location>
    <ligand>
        <name>substrate</name>
    </ligand>
</feature>
<comment type="caution">
    <text evidence="6">The sequence shown here is derived from an EMBL/GenBank/DDBJ whole genome shotgun (WGS) entry which is preliminary data.</text>
</comment>
<feature type="binding site" evidence="4">
    <location>
        <begin position="130"/>
        <end position="138"/>
    </location>
    <ligand>
        <name>ATP</name>
        <dbReference type="ChEBI" id="CHEBI:30616"/>
    </ligand>
</feature>
<dbReference type="GO" id="GO:0005524">
    <property type="term" value="F:ATP binding"/>
    <property type="evidence" value="ECO:0007669"/>
    <property type="project" value="UniProtKB-KW"/>
</dbReference>
<name>A0A426TAJ0_STRSU</name>
<protein>
    <recommendedName>
        <fullName evidence="5">5-formyltetrahydrofolate cyclo-ligase</fullName>
        <ecNumber evidence="5">6.3.3.2</ecNumber>
    </recommendedName>
</protein>
<evidence type="ECO:0000313" key="6">
    <source>
        <dbReference type="EMBL" id="RRR51045.1"/>
    </source>
</evidence>
<comment type="catalytic activity">
    <reaction evidence="5">
        <text>(6S)-5-formyl-5,6,7,8-tetrahydrofolate + ATP = (6R)-5,10-methenyltetrahydrofolate + ADP + phosphate</text>
        <dbReference type="Rhea" id="RHEA:10488"/>
        <dbReference type="ChEBI" id="CHEBI:30616"/>
        <dbReference type="ChEBI" id="CHEBI:43474"/>
        <dbReference type="ChEBI" id="CHEBI:57455"/>
        <dbReference type="ChEBI" id="CHEBI:57457"/>
        <dbReference type="ChEBI" id="CHEBI:456216"/>
        <dbReference type="EC" id="6.3.3.2"/>
    </reaction>
</comment>
<gene>
    <name evidence="6" type="ORF">EI998_09410</name>
</gene>
<dbReference type="GO" id="GO:0030272">
    <property type="term" value="F:5-formyltetrahydrofolate cyclo-ligase activity"/>
    <property type="evidence" value="ECO:0007669"/>
    <property type="project" value="UniProtKB-EC"/>
</dbReference>
<dbReference type="InterPro" id="IPR002698">
    <property type="entry name" value="FTHF_cligase"/>
</dbReference>
<keyword evidence="2 4" id="KW-0547">Nucleotide-binding</keyword>
<dbReference type="GO" id="GO:0035999">
    <property type="term" value="P:tetrahydrofolate interconversion"/>
    <property type="evidence" value="ECO:0007669"/>
    <property type="project" value="TreeGrafter"/>
</dbReference>
<dbReference type="EMBL" id="RSDO01000021">
    <property type="protein sequence ID" value="RRR51045.1"/>
    <property type="molecule type" value="Genomic_DNA"/>
</dbReference>
<reference evidence="6 7" key="2">
    <citation type="submission" date="2018-12" db="EMBL/GenBank/DDBJ databases">
        <title>Whole-genome sequences of fifteen clinical Streptococcus suis strains isolated from pigs between 2006 and 2018.</title>
        <authorList>
            <person name="Stevens M.J.A."/>
            <person name="Cernela N."/>
            <person name="Spoerry Serrano N."/>
            <person name="Schmitt S."/>
            <person name="Schrenzel J."/>
            <person name="Stephan R."/>
        </authorList>
    </citation>
    <scope>NUCLEOTIDE SEQUENCE [LARGE SCALE GENOMIC DNA]</scope>
    <source>
        <strain evidence="6 7">PP422</strain>
    </source>
</reference>
<dbReference type="Pfam" id="PF01812">
    <property type="entry name" value="5-FTHF_cyc-lig"/>
    <property type="match status" value="1"/>
</dbReference>
<feature type="binding site" evidence="4">
    <location>
        <position position="54"/>
    </location>
    <ligand>
        <name>substrate</name>
    </ligand>
</feature>
<dbReference type="Gene3D" id="3.40.50.10420">
    <property type="entry name" value="NagB/RpiA/CoA transferase-like"/>
    <property type="match status" value="1"/>
</dbReference>
<evidence type="ECO:0000256" key="4">
    <source>
        <dbReference type="PIRSR" id="PIRSR006806-1"/>
    </source>
</evidence>
<comment type="cofactor">
    <cofactor evidence="5">
        <name>Mg(2+)</name>
        <dbReference type="ChEBI" id="CHEBI:18420"/>
    </cofactor>
</comment>
<evidence type="ECO:0000256" key="3">
    <source>
        <dbReference type="ARBA" id="ARBA00022840"/>
    </source>
</evidence>